<dbReference type="InterPro" id="IPR027806">
    <property type="entry name" value="HARBI1_dom"/>
</dbReference>
<dbReference type="EMBL" id="PNBA02000003">
    <property type="protein sequence ID" value="KAG6430664.1"/>
    <property type="molecule type" value="Genomic_DNA"/>
</dbReference>
<evidence type="ECO:0000259" key="3">
    <source>
        <dbReference type="Pfam" id="PF13359"/>
    </source>
</evidence>
<accession>A0A8X9A8H3</accession>
<dbReference type="Pfam" id="PF13359">
    <property type="entry name" value="DDE_Tnp_4"/>
    <property type="match status" value="1"/>
</dbReference>
<sequence>MKHAKAMIVIERMFGQLKGLWAILRSNSYYPVETHDMVMMACTYLHNFIKVNMEYDPVLGDEEYIIQLEQIMVANDGECEEYIEVVESSQAWSAIREQLAQQMWPES</sequence>
<keyword evidence="5" id="KW-1185">Reference proteome</keyword>
<dbReference type="AlphaFoldDB" id="A0A8X9A8H3"/>
<dbReference type="OrthoDB" id="1306234at2759"/>
<reference evidence="4" key="2">
    <citation type="submission" date="2020-08" db="EMBL/GenBank/DDBJ databases">
        <title>Plant Genome Project.</title>
        <authorList>
            <person name="Zhang R.-G."/>
        </authorList>
    </citation>
    <scope>NUCLEOTIDE SEQUENCE</scope>
    <source>
        <strain evidence="4">Huo1</strain>
        <tissue evidence="4">Leaf</tissue>
    </source>
</reference>
<feature type="domain" description="DDE Tnp4" evidence="3">
    <location>
        <begin position="2"/>
        <end position="47"/>
    </location>
</feature>
<organism evidence="4">
    <name type="scientific">Salvia splendens</name>
    <name type="common">Scarlet sage</name>
    <dbReference type="NCBI Taxonomy" id="180675"/>
    <lineage>
        <taxon>Eukaryota</taxon>
        <taxon>Viridiplantae</taxon>
        <taxon>Streptophyta</taxon>
        <taxon>Embryophyta</taxon>
        <taxon>Tracheophyta</taxon>
        <taxon>Spermatophyta</taxon>
        <taxon>Magnoliopsida</taxon>
        <taxon>eudicotyledons</taxon>
        <taxon>Gunneridae</taxon>
        <taxon>Pentapetalae</taxon>
        <taxon>asterids</taxon>
        <taxon>lamiids</taxon>
        <taxon>Lamiales</taxon>
        <taxon>Lamiaceae</taxon>
        <taxon>Nepetoideae</taxon>
        <taxon>Mentheae</taxon>
        <taxon>Salviinae</taxon>
        <taxon>Salvia</taxon>
        <taxon>Salvia subgen. Calosphace</taxon>
        <taxon>core Calosphace</taxon>
    </lineage>
</organism>
<evidence type="ECO:0000256" key="1">
    <source>
        <dbReference type="ARBA" id="ARBA00001968"/>
    </source>
</evidence>
<evidence type="ECO:0000256" key="2">
    <source>
        <dbReference type="ARBA" id="ARBA00022723"/>
    </source>
</evidence>
<keyword evidence="2" id="KW-0479">Metal-binding</keyword>
<reference evidence="4" key="1">
    <citation type="submission" date="2018-01" db="EMBL/GenBank/DDBJ databases">
        <authorList>
            <person name="Mao J.F."/>
        </authorList>
    </citation>
    <scope>NUCLEOTIDE SEQUENCE</scope>
    <source>
        <strain evidence="4">Huo1</strain>
        <tissue evidence="4">Leaf</tissue>
    </source>
</reference>
<name>A0A8X9A8H3_SALSN</name>
<gene>
    <name evidence="4" type="ORF">SASPL_108736</name>
</gene>
<evidence type="ECO:0000313" key="5">
    <source>
        <dbReference type="Proteomes" id="UP000298416"/>
    </source>
</evidence>
<comment type="caution">
    <text evidence="4">The sequence shown here is derived from an EMBL/GenBank/DDBJ whole genome shotgun (WGS) entry which is preliminary data.</text>
</comment>
<comment type="cofactor">
    <cofactor evidence="1">
        <name>a divalent metal cation</name>
        <dbReference type="ChEBI" id="CHEBI:60240"/>
    </cofactor>
</comment>
<dbReference type="GO" id="GO:0046872">
    <property type="term" value="F:metal ion binding"/>
    <property type="evidence" value="ECO:0007669"/>
    <property type="project" value="UniProtKB-KW"/>
</dbReference>
<protein>
    <recommendedName>
        <fullName evidence="3">DDE Tnp4 domain-containing protein</fullName>
    </recommendedName>
</protein>
<dbReference type="Proteomes" id="UP000298416">
    <property type="component" value="Unassembled WGS sequence"/>
</dbReference>
<proteinExistence type="predicted"/>
<evidence type="ECO:0000313" key="4">
    <source>
        <dbReference type="EMBL" id="KAG6430664.1"/>
    </source>
</evidence>